<proteinExistence type="predicted"/>
<keyword evidence="1" id="KW-0732">Signal</keyword>
<evidence type="ECO:0000313" key="3">
    <source>
        <dbReference type="Proteomes" id="UP000322545"/>
    </source>
</evidence>
<keyword evidence="3" id="KW-1185">Reference proteome</keyword>
<gene>
    <name evidence="2" type="ORF">SAMN05443432_10656</name>
</gene>
<reference evidence="2 3" key="1">
    <citation type="submission" date="2016-11" db="EMBL/GenBank/DDBJ databases">
        <authorList>
            <person name="Varghese N."/>
            <person name="Submissions S."/>
        </authorList>
    </citation>
    <scope>NUCLEOTIDE SEQUENCE [LARGE SCALE GENOMIC DNA]</scope>
    <source>
        <strain evidence="2 3">DSM 28249</strain>
    </source>
</reference>
<dbReference type="InterPro" id="IPR018707">
    <property type="entry name" value="LpxR"/>
</dbReference>
<dbReference type="AlphaFoldDB" id="A0A1M7HMX7"/>
<dbReference type="InterPro" id="IPR037107">
    <property type="entry name" value="Put_OMP_sf"/>
</dbReference>
<evidence type="ECO:0000256" key="1">
    <source>
        <dbReference type="SAM" id="SignalP"/>
    </source>
</evidence>
<feature type="chain" id="PRO_5013178463" evidence="1">
    <location>
        <begin position="22"/>
        <end position="309"/>
    </location>
</feature>
<feature type="signal peptide" evidence="1">
    <location>
        <begin position="1"/>
        <end position="21"/>
    </location>
</feature>
<organism evidence="2 3">
    <name type="scientific">Roseovarius litoreus</name>
    <dbReference type="NCBI Taxonomy" id="1155722"/>
    <lineage>
        <taxon>Bacteria</taxon>
        <taxon>Pseudomonadati</taxon>
        <taxon>Pseudomonadota</taxon>
        <taxon>Alphaproteobacteria</taxon>
        <taxon>Rhodobacterales</taxon>
        <taxon>Roseobacteraceae</taxon>
        <taxon>Roseovarius</taxon>
    </lineage>
</organism>
<dbReference type="Proteomes" id="UP000322545">
    <property type="component" value="Unassembled WGS sequence"/>
</dbReference>
<accession>A0A1M7HMX7</accession>
<dbReference type="Pfam" id="PF09982">
    <property type="entry name" value="LpxR"/>
    <property type="match status" value="1"/>
</dbReference>
<name>A0A1M7HMX7_9RHOB</name>
<protein>
    <submittedName>
        <fullName evidence="2">Uncharacterized protein</fullName>
    </submittedName>
</protein>
<sequence length="309" mass="33612">MRPVYAFLTMCLLCGAIMAPAAADANGYDRLGHGRLLTNDLFGDGNDRWRTGSVAASYVWSRDWQGRAPERAGDLLELRLNAEIIAPEDLRRPAAGDRPLANALSFGLHTHFNAGQTEVALGGDLVVTGSQTGLTDIQRTVHNVVDGTDPSLQVRRAQIGNEVFPTAVAEIGREYRMGGPVRIRPFIEGRVGAETLLRVGADMVIGSLGEGGLMVRDPVSGQRYRTIPGEGLGLSFILGADIAHVEHSEFLPKSRGYQLTDARTRVRAGAHWQGEGGTELFYGLTWLDKEFKAQRENQFVGSVRLGIKF</sequence>
<dbReference type="Gene3D" id="2.40.128.140">
    <property type="entry name" value="Outer membrane protein"/>
    <property type="match status" value="1"/>
</dbReference>
<dbReference type="EMBL" id="FRCB01000006">
    <property type="protein sequence ID" value="SHM29477.1"/>
    <property type="molecule type" value="Genomic_DNA"/>
</dbReference>
<evidence type="ECO:0000313" key="2">
    <source>
        <dbReference type="EMBL" id="SHM29477.1"/>
    </source>
</evidence>